<sequence>VLTIIVRFLFCKGINENSKSPSATRMNPNTPINSRNVITNKSLSFSRTSLSVLSGATAGILGLTSWIGFLFYFGVSLLLGLYYLVLELRSRSSHFLNKQQVITSFVFENLFTYILMWTLFYGCVYVY</sequence>
<evidence type="ECO:0000256" key="6">
    <source>
        <dbReference type="ARBA" id="ARBA00022989"/>
    </source>
</evidence>
<keyword evidence="5" id="KW-0256">Endoplasmic reticulum</keyword>
<feature type="non-terminal residue" evidence="10">
    <location>
        <position position="1"/>
    </location>
</feature>
<keyword evidence="7 9" id="KW-0472">Membrane</keyword>
<evidence type="ECO:0000313" key="12">
    <source>
        <dbReference type="Proteomes" id="UP000595437"/>
    </source>
</evidence>
<evidence type="ECO:0000256" key="1">
    <source>
        <dbReference type="ARBA" id="ARBA00004477"/>
    </source>
</evidence>
<dbReference type="GO" id="GO:0072546">
    <property type="term" value="C:EMC complex"/>
    <property type="evidence" value="ECO:0007669"/>
    <property type="project" value="InterPro"/>
</dbReference>
<dbReference type="InterPro" id="IPR008504">
    <property type="entry name" value="Emc6"/>
</dbReference>
<evidence type="ECO:0000256" key="8">
    <source>
        <dbReference type="ARBA" id="ARBA00031072"/>
    </source>
</evidence>
<dbReference type="PANTHER" id="PTHR20994:SF0">
    <property type="entry name" value="ER MEMBRANE PROTEIN COMPLEX SUBUNIT 6"/>
    <property type="match status" value="1"/>
</dbReference>
<dbReference type="InterPro" id="IPR029008">
    <property type="entry name" value="EMC6-like"/>
</dbReference>
<proteinExistence type="inferred from homology"/>
<reference evidence="10" key="2">
    <citation type="journal article" name="Sci. Data">
        <title>Chromosome-scale genome assembly of the sea louse Caligus rogercresseyi by SMRT sequencing and Hi-C analysis.</title>
        <authorList>
            <person name="Gallardo-Escarate C."/>
            <person name="Valenzuela-Munoz V."/>
            <person name="Nunez-Acuna G."/>
            <person name="Valenzuela-Miranda D."/>
            <person name="Goncalves A.T."/>
            <person name="Escobar-Sepulveda H."/>
            <person name="Liachko I."/>
            <person name="Nelson B."/>
            <person name="Roberts S."/>
            <person name="Warren W."/>
        </authorList>
    </citation>
    <scope>NUCLEOTIDE SEQUENCE</scope>
    <source>
        <tissue evidence="10">Whole tissue</tissue>
    </source>
</reference>
<dbReference type="PANTHER" id="PTHR20994">
    <property type="entry name" value="ER MEMBRANE PROTEIN COMPLEX SUBUNIT 6"/>
    <property type="match status" value="1"/>
</dbReference>
<keyword evidence="4 9" id="KW-0812">Transmembrane</keyword>
<dbReference type="Proteomes" id="UP000595437">
    <property type="component" value="Chromosome 19"/>
</dbReference>
<evidence type="ECO:0000256" key="2">
    <source>
        <dbReference type="ARBA" id="ARBA00009436"/>
    </source>
</evidence>
<feature type="transmembrane region" description="Helical" evidence="9">
    <location>
        <begin position="105"/>
        <end position="126"/>
    </location>
</feature>
<evidence type="ECO:0000256" key="5">
    <source>
        <dbReference type="ARBA" id="ARBA00022824"/>
    </source>
</evidence>
<keyword evidence="12" id="KW-1185">Reference proteome</keyword>
<gene>
    <name evidence="11" type="ORF">FKW44_024380</name>
    <name evidence="10" type="ORF">FKW44_024755</name>
</gene>
<keyword evidence="6 9" id="KW-1133">Transmembrane helix</keyword>
<evidence type="ECO:0000256" key="3">
    <source>
        <dbReference type="ARBA" id="ARBA00020827"/>
    </source>
</evidence>
<accession>A0A7T8JTI5</accession>
<dbReference type="Pfam" id="PF07019">
    <property type="entry name" value="EMC6"/>
    <property type="match status" value="1"/>
</dbReference>
<dbReference type="EMBL" id="CP045908">
    <property type="protein sequence ID" value="QQP33118.1"/>
    <property type="molecule type" value="Genomic_DNA"/>
</dbReference>
<dbReference type="OrthoDB" id="16510at2759"/>
<dbReference type="EMBL" id="CP045909">
    <property type="protein sequence ID" value="QQP32440.1"/>
    <property type="molecule type" value="Genomic_DNA"/>
</dbReference>
<dbReference type="GO" id="GO:0034975">
    <property type="term" value="P:protein folding in endoplasmic reticulum"/>
    <property type="evidence" value="ECO:0007669"/>
    <property type="project" value="TreeGrafter"/>
</dbReference>
<reference evidence="12" key="1">
    <citation type="submission" date="2021-01" db="EMBL/GenBank/DDBJ databases">
        <title>Caligus Genome Assembly.</title>
        <authorList>
            <person name="Gallardo-Escarate C."/>
        </authorList>
    </citation>
    <scope>NUCLEOTIDE SEQUENCE [LARGE SCALE GENOMIC DNA]</scope>
</reference>
<dbReference type="Proteomes" id="UP000595437">
    <property type="component" value="Chromosome 20"/>
</dbReference>
<evidence type="ECO:0000313" key="10">
    <source>
        <dbReference type="EMBL" id="QQP32440.1"/>
    </source>
</evidence>
<dbReference type="GO" id="GO:0000045">
    <property type="term" value="P:autophagosome assembly"/>
    <property type="evidence" value="ECO:0007669"/>
    <property type="project" value="TreeGrafter"/>
</dbReference>
<protein>
    <recommendedName>
        <fullName evidence="3">ER membrane protein complex subunit 6</fullName>
    </recommendedName>
    <alternativeName>
        <fullName evidence="8">Transmembrane protein 93</fullName>
    </alternativeName>
</protein>
<comment type="subcellular location">
    <subcellularLocation>
        <location evidence="1">Endoplasmic reticulum membrane</location>
        <topology evidence="1">Multi-pass membrane protein</topology>
    </subcellularLocation>
</comment>
<evidence type="ECO:0000256" key="7">
    <source>
        <dbReference type="ARBA" id="ARBA00023136"/>
    </source>
</evidence>
<comment type="similarity">
    <text evidence="2">Belongs to the EMC6 family.</text>
</comment>
<evidence type="ECO:0000313" key="11">
    <source>
        <dbReference type="EMBL" id="QQP33118.1"/>
    </source>
</evidence>
<name>A0A7T8JTI5_CALRO</name>
<evidence type="ECO:0000256" key="4">
    <source>
        <dbReference type="ARBA" id="ARBA00022692"/>
    </source>
</evidence>
<dbReference type="AlphaFoldDB" id="A0A7T8JTI5"/>
<evidence type="ECO:0000256" key="9">
    <source>
        <dbReference type="SAM" id="Phobius"/>
    </source>
</evidence>
<feature type="transmembrane region" description="Helical" evidence="9">
    <location>
        <begin position="52"/>
        <end position="85"/>
    </location>
</feature>
<organism evidence="10 12">
    <name type="scientific">Caligus rogercresseyi</name>
    <name type="common">Sea louse</name>
    <dbReference type="NCBI Taxonomy" id="217165"/>
    <lineage>
        <taxon>Eukaryota</taxon>
        <taxon>Metazoa</taxon>
        <taxon>Ecdysozoa</taxon>
        <taxon>Arthropoda</taxon>
        <taxon>Crustacea</taxon>
        <taxon>Multicrustacea</taxon>
        <taxon>Hexanauplia</taxon>
        <taxon>Copepoda</taxon>
        <taxon>Siphonostomatoida</taxon>
        <taxon>Caligidae</taxon>
        <taxon>Caligus</taxon>
    </lineage>
</organism>